<dbReference type="Gene3D" id="1.10.3720.10">
    <property type="entry name" value="MetI-like"/>
    <property type="match status" value="1"/>
</dbReference>
<evidence type="ECO:0000313" key="9">
    <source>
        <dbReference type="EMBL" id="RHC48494.1"/>
    </source>
</evidence>
<evidence type="ECO:0000259" key="8">
    <source>
        <dbReference type="PROSITE" id="PS50928"/>
    </source>
</evidence>
<name>A0A414AIS4_9FIRM</name>
<organism evidence="9 10">
    <name type="scientific">Enterocloster bolteae</name>
    <dbReference type="NCBI Taxonomy" id="208479"/>
    <lineage>
        <taxon>Bacteria</taxon>
        <taxon>Bacillati</taxon>
        <taxon>Bacillota</taxon>
        <taxon>Clostridia</taxon>
        <taxon>Lachnospirales</taxon>
        <taxon>Lachnospiraceae</taxon>
        <taxon>Enterocloster</taxon>
    </lineage>
</organism>
<reference evidence="9 10" key="1">
    <citation type="submission" date="2018-08" db="EMBL/GenBank/DDBJ databases">
        <title>A genome reference for cultivated species of the human gut microbiota.</title>
        <authorList>
            <person name="Zou Y."/>
            <person name="Xue W."/>
            <person name="Luo G."/>
        </authorList>
    </citation>
    <scope>NUCLEOTIDE SEQUENCE [LARGE SCALE GENOMIC DNA]</scope>
    <source>
        <strain evidence="9 10">AM35-14</strain>
    </source>
</reference>
<keyword evidence="2 7" id="KW-0813">Transport</keyword>
<evidence type="ECO:0000256" key="3">
    <source>
        <dbReference type="ARBA" id="ARBA00022475"/>
    </source>
</evidence>
<accession>A0A414AIS4</accession>
<keyword evidence="4 7" id="KW-0812">Transmembrane</keyword>
<gene>
    <name evidence="9" type="ORF">DW839_28630</name>
</gene>
<comment type="subcellular location">
    <subcellularLocation>
        <location evidence="1 7">Cell membrane</location>
        <topology evidence="1 7">Multi-pass membrane protein</topology>
    </subcellularLocation>
</comment>
<feature type="transmembrane region" description="Helical" evidence="7">
    <location>
        <begin position="172"/>
        <end position="194"/>
    </location>
</feature>
<evidence type="ECO:0000256" key="1">
    <source>
        <dbReference type="ARBA" id="ARBA00004651"/>
    </source>
</evidence>
<evidence type="ECO:0000256" key="2">
    <source>
        <dbReference type="ARBA" id="ARBA00022448"/>
    </source>
</evidence>
<evidence type="ECO:0000256" key="6">
    <source>
        <dbReference type="ARBA" id="ARBA00023136"/>
    </source>
</evidence>
<feature type="transmembrane region" description="Helical" evidence="7">
    <location>
        <begin position="91"/>
        <end position="113"/>
    </location>
</feature>
<comment type="caution">
    <text evidence="9">The sequence shown here is derived from an EMBL/GenBank/DDBJ whole genome shotgun (WGS) entry which is preliminary data.</text>
</comment>
<proteinExistence type="inferred from homology"/>
<dbReference type="GO" id="GO:0005886">
    <property type="term" value="C:plasma membrane"/>
    <property type="evidence" value="ECO:0007669"/>
    <property type="project" value="UniProtKB-SubCell"/>
</dbReference>
<feature type="domain" description="ABC transmembrane type-1" evidence="8">
    <location>
        <begin position="53"/>
        <end position="233"/>
    </location>
</feature>
<dbReference type="AlphaFoldDB" id="A0A414AIS4"/>
<dbReference type="SUPFAM" id="SSF161098">
    <property type="entry name" value="MetI-like"/>
    <property type="match status" value="1"/>
</dbReference>
<evidence type="ECO:0000256" key="4">
    <source>
        <dbReference type="ARBA" id="ARBA00022692"/>
    </source>
</evidence>
<sequence length="251" mass="28742">MKTIIKRIILLITILSIWSISARYTNPIFIPSPLNVFKNLWTLILNGEIFVAIKYSFLRVSIAALISALVAIPTALLIYNIKVIKDILNPIISIMRYIPVTAFYPLLIMWFGIDEMMKIVFLFIAVFVYMMPSVVLCLEEINQDLIDTGMTIGMNKFQTVYKIQIPASLPSILNSFIMMYGIGFTYIAVAETINAKYGSGWIIQQSSSRGRTDMVFMAMIVIMMISVLFDTVSKNLVRRIFKWRYLDDQVN</sequence>
<evidence type="ECO:0000256" key="7">
    <source>
        <dbReference type="RuleBase" id="RU363032"/>
    </source>
</evidence>
<dbReference type="InterPro" id="IPR000515">
    <property type="entry name" value="MetI-like"/>
</dbReference>
<feature type="transmembrane region" description="Helical" evidence="7">
    <location>
        <begin position="214"/>
        <end position="232"/>
    </location>
</feature>
<feature type="transmembrane region" description="Helical" evidence="7">
    <location>
        <begin position="57"/>
        <end position="79"/>
    </location>
</feature>
<evidence type="ECO:0000256" key="5">
    <source>
        <dbReference type="ARBA" id="ARBA00022989"/>
    </source>
</evidence>
<dbReference type="GO" id="GO:0055085">
    <property type="term" value="P:transmembrane transport"/>
    <property type="evidence" value="ECO:0007669"/>
    <property type="project" value="InterPro"/>
</dbReference>
<dbReference type="CDD" id="cd06261">
    <property type="entry name" value="TM_PBP2"/>
    <property type="match status" value="1"/>
</dbReference>
<evidence type="ECO:0000313" key="10">
    <source>
        <dbReference type="Proteomes" id="UP000283975"/>
    </source>
</evidence>
<dbReference type="EMBL" id="QSHZ01000047">
    <property type="protein sequence ID" value="RHC48494.1"/>
    <property type="molecule type" value="Genomic_DNA"/>
</dbReference>
<protein>
    <submittedName>
        <fullName evidence="9">ABC transporter permease subunit</fullName>
    </submittedName>
</protein>
<keyword evidence="5 7" id="KW-1133">Transmembrane helix</keyword>
<feature type="transmembrane region" description="Helical" evidence="7">
    <location>
        <begin position="119"/>
        <end position="138"/>
    </location>
</feature>
<dbReference type="PANTHER" id="PTHR30151">
    <property type="entry name" value="ALKANE SULFONATE ABC TRANSPORTER-RELATED, MEMBRANE SUBUNIT"/>
    <property type="match status" value="1"/>
</dbReference>
<dbReference type="InterPro" id="IPR035906">
    <property type="entry name" value="MetI-like_sf"/>
</dbReference>
<comment type="similarity">
    <text evidence="7">Belongs to the binding-protein-dependent transport system permease family.</text>
</comment>
<keyword evidence="6 7" id="KW-0472">Membrane</keyword>
<dbReference type="Pfam" id="PF00528">
    <property type="entry name" value="BPD_transp_1"/>
    <property type="match status" value="1"/>
</dbReference>
<dbReference type="PANTHER" id="PTHR30151:SF0">
    <property type="entry name" value="ABC TRANSPORTER PERMEASE PROTEIN MJ0413-RELATED"/>
    <property type="match status" value="1"/>
</dbReference>
<keyword evidence="3" id="KW-1003">Cell membrane</keyword>
<dbReference type="Proteomes" id="UP000283975">
    <property type="component" value="Unassembled WGS sequence"/>
</dbReference>
<dbReference type="PROSITE" id="PS50928">
    <property type="entry name" value="ABC_TM1"/>
    <property type="match status" value="1"/>
</dbReference>